<dbReference type="EMBL" id="CAADEX010000020">
    <property type="protein sequence ID" value="VFJ48447.1"/>
    <property type="molecule type" value="Genomic_DNA"/>
</dbReference>
<reference evidence="2" key="1">
    <citation type="submission" date="2019-02" db="EMBL/GenBank/DDBJ databases">
        <authorList>
            <person name="Gruber-Vodicka R. H."/>
            <person name="Seah K. B. B."/>
        </authorList>
    </citation>
    <scope>NUCLEOTIDE SEQUENCE</scope>
    <source>
        <strain evidence="2">BECK_DK161</strain>
        <strain evidence="1">BECK_DK47</strain>
    </source>
</reference>
<name>A0A450SEW7_9GAMM</name>
<proteinExistence type="predicted"/>
<dbReference type="AlphaFoldDB" id="A0A450SEW7"/>
<organism evidence="2">
    <name type="scientific">Candidatus Kentrum sp. DK</name>
    <dbReference type="NCBI Taxonomy" id="2126562"/>
    <lineage>
        <taxon>Bacteria</taxon>
        <taxon>Pseudomonadati</taxon>
        <taxon>Pseudomonadota</taxon>
        <taxon>Gammaproteobacteria</taxon>
        <taxon>Candidatus Kentrum</taxon>
    </lineage>
</organism>
<evidence type="ECO:0000313" key="2">
    <source>
        <dbReference type="EMBL" id="VFJ51282.1"/>
    </source>
</evidence>
<dbReference type="InterPro" id="IPR019270">
    <property type="entry name" value="DUF2283"/>
</dbReference>
<accession>A0A450SEW7</accession>
<sequence>MRISVDKDSDTLYFRLDENRIIESEEVRPGVIPDFDENDRVVGVEFLGVSTRASQGALTTMQFQAA</sequence>
<gene>
    <name evidence="1" type="ORF">BECKDK2373B_GA0170837_102053</name>
    <name evidence="2" type="ORF">BECKDK2373C_GA0170839_103147</name>
</gene>
<dbReference type="Pfam" id="PF10049">
    <property type="entry name" value="DUF2283"/>
    <property type="match status" value="1"/>
</dbReference>
<dbReference type="EMBL" id="CAADEY010000031">
    <property type="protein sequence ID" value="VFJ51282.1"/>
    <property type="molecule type" value="Genomic_DNA"/>
</dbReference>
<protein>
    <submittedName>
        <fullName evidence="2">Uncharacterized protein YuzE</fullName>
    </submittedName>
</protein>
<evidence type="ECO:0000313" key="1">
    <source>
        <dbReference type="EMBL" id="VFJ48447.1"/>
    </source>
</evidence>